<gene>
    <name evidence="1" type="ORF">MLD38_002905</name>
</gene>
<dbReference type="Proteomes" id="UP001057402">
    <property type="component" value="Chromosome 2"/>
</dbReference>
<evidence type="ECO:0000313" key="2">
    <source>
        <dbReference type="Proteomes" id="UP001057402"/>
    </source>
</evidence>
<proteinExistence type="predicted"/>
<name>A0ACB9S9E7_9MYRT</name>
<reference evidence="2" key="1">
    <citation type="journal article" date="2023" name="Front. Plant Sci.">
        <title>Chromosomal-level genome assembly of Melastoma candidum provides insights into trichome evolution.</title>
        <authorList>
            <person name="Zhong Y."/>
            <person name="Wu W."/>
            <person name="Sun C."/>
            <person name="Zou P."/>
            <person name="Liu Y."/>
            <person name="Dai S."/>
            <person name="Zhou R."/>
        </authorList>
    </citation>
    <scope>NUCLEOTIDE SEQUENCE [LARGE SCALE GENOMIC DNA]</scope>
</reference>
<accession>A0ACB9S9E7</accession>
<dbReference type="EMBL" id="CM042881">
    <property type="protein sequence ID" value="KAI4384802.1"/>
    <property type="molecule type" value="Genomic_DNA"/>
</dbReference>
<keyword evidence="2" id="KW-1185">Reference proteome</keyword>
<organism evidence="1 2">
    <name type="scientific">Melastoma candidum</name>
    <dbReference type="NCBI Taxonomy" id="119954"/>
    <lineage>
        <taxon>Eukaryota</taxon>
        <taxon>Viridiplantae</taxon>
        <taxon>Streptophyta</taxon>
        <taxon>Embryophyta</taxon>
        <taxon>Tracheophyta</taxon>
        <taxon>Spermatophyta</taxon>
        <taxon>Magnoliopsida</taxon>
        <taxon>eudicotyledons</taxon>
        <taxon>Gunneridae</taxon>
        <taxon>Pentapetalae</taxon>
        <taxon>rosids</taxon>
        <taxon>malvids</taxon>
        <taxon>Myrtales</taxon>
        <taxon>Melastomataceae</taxon>
        <taxon>Melastomatoideae</taxon>
        <taxon>Melastomateae</taxon>
        <taxon>Melastoma</taxon>
    </lineage>
</organism>
<protein>
    <submittedName>
        <fullName evidence="1">Uncharacterized protein</fullName>
    </submittedName>
</protein>
<evidence type="ECO:0000313" key="1">
    <source>
        <dbReference type="EMBL" id="KAI4384802.1"/>
    </source>
</evidence>
<sequence>MERSVSNSSVKFSEHKTLTRTKAPVYDSRRRTVRVSVTDPDATDSSSDEEGPGEWDGGVLARRQRVKRYVSQIMMEAPAEKMASGRRAGGEVKDSTGKQLLGVSRSNGKKFRGVRQRPWGKWAAEIRDPTRRVRLWLGTYDTAEEAAVVYDNAAIRLRGPDALTNFSTPSACPGHPEMGLTAPSVSASGYDSSSEDSQSQNPVCSPTSVLRNHDISTGFNAEKPGKEPQELEKEQNEYLRPDLPFLGDLYSFEVPETSFFEDVAPVSDFVLSPDTGDVFFTGPINFGSMDFGQVNIVDDYFQDIGDWISSDPLAIL</sequence>
<comment type="caution">
    <text evidence="1">The sequence shown here is derived from an EMBL/GenBank/DDBJ whole genome shotgun (WGS) entry which is preliminary data.</text>
</comment>